<evidence type="ECO:0000313" key="2">
    <source>
        <dbReference type="EMBL" id="ETO17668.1"/>
    </source>
</evidence>
<protein>
    <submittedName>
        <fullName evidence="2">Myb domain-containing protein</fullName>
    </submittedName>
</protein>
<accession>X6MUK3</accession>
<feature type="compositionally biased region" description="Acidic residues" evidence="1">
    <location>
        <begin position="95"/>
        <end position="109"/>
    </location>
</feature>
<feature type="region of interest" description="Disordered" evidence="1">
    <location>
        <begin position="91"/>
        <end position="116"/>
    </location>
</feature>
<keyword evidence="3" id="KW-1185">Reference proteome</keyword>
<feature type="compositionally biased region" description="Basic and acidic residues" evidence="1">
    <location>
        <begin position="265"/>
        <end position="280"/>
    </location>
</feature>
<dbReference type="EMBL" id="ASPP01016204">
    <property type="protein sequence ID" value="ETO17668.1"/>
    <property type="molecule type" value="Genomic_DNA"/>
</dbReference>
<evidence type="ECO:0000313" key="3">
    <source>
        <dbReference type="Proteomes" id="UP000023152"/>
    </source>
</evidence>
<comment type="caution">
    <text evidence="2">The sequence shown here is derived from an EMBL/GenBank/DDBJ whole genome shotgun (WGS) entry which is preliminary data.</text>
</comment>
<gene>
    <name evidence="2" type="ORF">RFI_19653</name>
</gene>
<dbReference type="Proteomes" id="UP000023152">
    <property type="component" value="Unassembled WGS sequence"/>
</dbReference>
<organism evidence="2 3">
    <name type="scientific">Reticulomyxa filosa</name>
    <dbReference type="NCBI Taxonomy" id="46433"/>
    <lineage>
        <taxon>Eukaryota</taxon>
        <taxon>Sar</taxon>
        <taxon>Rhizaria</taxon>
        <taxon>Retaria</taxon>
        <taxon>Foraminifera</taxon>
        <taxon>Monothalamids</taxon>
        <taxon>Reticulomyxidae</taxon>
        <taxon>Reticulomyxa</taxon>
    </lineage>
</organism>
<sequence>MTCIVCEPRGQRNADEREAKKGRTQEFCCLQARQARTRDAQVCVVGCAEVIVTSEDELEELEENINTMYSNYKQRRGIRSKLEEKLLVKQVGLEDNNEGDSEEEEEEEDEKRLHELEEEFDVEPVNSDIEDEVEMVEKKSKEKGGGLVVNTAAFEQKAVEQEKVEHAQRWFADNIFDDVQTSEKYDLDLYQKEFGQAPSVPEHEEKEKEDIEMKEVNGDNAFQEPVSNGSNHHPTTSTTTTTTTDANASAAANGSITISSSSFSSEKEGESKDTKPFKSRDLPDVLRLPYRLQRKIKLHKSNQIKSNIYLCISLITLQIVEFEKNKQTEK</sequence>
<feature type="region of interest" description="Disordered" evidence="1">
    <location>
        <begin position="221"/>
        <end position="280"/>
    </location>
</feature>
<evidence type="ECO:0000256" key="1">
    <source>
        <dbReference type="SAM" id="MobiDB-lite"/>
    </source>
</evidence>
<dbReference type="AlphaFoldDB" id="X6MUK3"/>
<proteinExistence type="predicted"/>
<reference evidence="2 3" key="1">
    <citation type="journal article" date="2013" name="Curr. Biol.">
        <title>The Genome of the Foraminiferan Reticulomyxa filosa.</title>
        <authorList>
            <person name="Glockner G."/>
            <person name="Hulsmann N."/>
            <person name="Schleicher M."/>
            <person name="Noegel A.A."/>
            <person name="Eichinger L."/>
            <person name="Gallinger C."/>
            <person name="Pawlowski J."/>
            <person name="Sierra R."/>
            <person name="Euteneuer U."/>
            <person name="Pillet L."/>
            <person name="Moustafa A."/>
            <person name="Platzer M."/>
            <person name="Groth M."/>
            <person name="Szafranski K."/>
            <person name="Schliwa M."/>
        </authorList>
    </citation>
    <scope>NUCLEOTIDE SEQUENCE [LARGE SCALE GENOMIC DNA]</scope>
</reference>
<feature type="compositionally biased region" description="Low complexity" evidence="1">
    <location>
        <begin position="227"/>
        <end position="264"/>
    </location>
</feature>
<name>X6MUK3_RETFI</name>